<dbReference type="InterPro" id="IPR028082">
    <property type="entry name" value="Peripla_BP_I"/>
</dbReference>
<proteinExistence type="predicted"/>
<dbReference type="SUPFAM" id="SSF53822">
    <property type="entry name" value="Periplasmic binding protein-like I"/>
    <property type="match status" value="1"/>
</dbReference>
<evidence type="ECO:0000313" key="4">
    <source>
        <dbReference type="EMBL" id="SVC84795.1"/>
    </source>
</evidence>
<evidence type="ECO:0000256" key="2">
    <source>
        <dbReference type="SAM" id="MobiDB-lite"/>
    </source>
</evidence>
<reference evidence="4" key="1">
    <citation type="submission" date="2018-05" db="EMBL/GenBank/DDBJ databases">
        <authorList>
            <person name="Lanie J.A."/>
            <person name="Ng W.-L."/>
            <person name="Kazmierczak K.M."/>
            <person name="Andrzejewski T.M."/>
            <person name="Davidsen T.M."/>
            <person name="Wayne K.J."/>
            <person name="Tettelin H."/>
            <person name="Glass J.I."/>
            <person name="Rusch D."/>
            <person name="Podicherti R."/>
            <person name="Tsui H.-C.T."/>
            <person name="Winkler M.E."/>
        </authorList>
    </citation>
    <scope>NUCLEOTIDE SEQUENCE</scope>
</reference>
<evidence type="ECO:0000259" key="3">
    <source>
        <dbReference type="Pfam" id="PF13458"/>
    </source>
</evidence>
<dbReference type="PANTHER" id="PTHR30483:SF6">
    <property type="entry name" value="PERIPLASMIC BINDING PROTEIN OF ABC TRANSPORTER FOR NATURAL AMINO ACIDS"/>
    <property type="match status" value="1"/>
</dbReference>
<keyword evidence="1" id="KW-0732">Signal</keyword>
<dbReference type="EMBL" id="UINC01114471">
    <property type="protein sequence ID" value="SVC84795.1"/>
    <property type="molecule type" value="Genomic_DNA"/>
</dbReference>
<dbReference type="InterPro" id="IPR028081">
    <property type="entry name" value="Leu-bd"/>
</dbReference>
<sequence length="332" mass="35398">MATQPSVSSAHPLPEASIVEDNGTGVSRSSLIEPPDKIVGILVPLTGRAASLGEAMLNAAQMAVFDSFDETSRLIIQDTKGTPEGAEDAARFVLAEGARVIIGPLFNTSVRAVAPLVRSARVPTIVFSNDRSVAGDGIYVFGFTPEQEVRRILTFAASKGRACRIALVPANAYGKAVSTAFTSNRKEDWSAQGIEMFSPDGSNITEVVKELAARHVSDGLTNALECLLIASGGDQLRAIATRLPYYDVNMASLQLLGTALWQSDRIGKEPALRGGWFASPATGTFDKFSLNYNVAFNSRPPFRTALAYDAVSLIGQLISKPSISDGVDQFRE</sequence>
<organism evidence="4">
    <name type="scientific">marine metagenome</name>
    <dbReference type="NCBI Taxonomy" id="408172"/>
    <lineage>
        <taxon>unclassified sequences</taxon>
        <taxon>metagenomes</taxon>
        <taxon>ecological metagenomes</taxon>
    </lineage>
</organism>
<name>A0A382QIT3_9ZZZZ</name>
<evidence type="ECO:0000256" key="1">
    <source>
        <dbReference type="ARBA" id="ARBA00022729"/>
    </source>
</evidence>
<dbReference type="CDD" id="cd06339">
    <property type="entry name" value="PBP1_YraM_LppC_lipoprotein-like"/>
    <property type="match status" value="1"/>
</dbReference>
<dbReference type="AlphaFoldDB" id="A0A382QIT3"/>
<dbReference type="Gene3D" id="3.40.50.2300">
    <property type="match status" value="2"/>
</dbReference>
<accession>A0A382QIT3</accession>
<feature type="domain" description="Leucine-binding protein" evidence="3">
    <location>
        <begin position="39"/>
        <end position="320"/>
    </location>
</feature>
<dbReference type="PANTHER" id="PTHR30483">
    <property type="entry name" value="LEUCINE-SPECIFIC-BINDING PROTEIN"/>
    <property type="match status" value="1"/>
</dbReference>
<feature type="region of interest" description="Disordered" evidence="2">
    <location>
        <begin position="1"/>
        <end position="31"/>
    </location>
</feature>
<protein>
    <recommendedName>
        <fullName evidence="3">Leucine-binding protein domain-containing protein</fullName>
    </recommendedName>
</protein>
<dbReference type="InterPro" id="IPR051010">
    <property type="entry name" value="BCAA_transport"/>
</dbReference>
<dbReference type="Pfam" id="PF13458">
    <property type="entry name" value="Peripla_BP_6"/>
    <property type="match status" value="1"/>
</dbReference>
<gene>
    <name evidence="4" type="ORF">METZ01_LOCUS337649</name>
</gene>
<feature type="non-terminal residue" evidence="4">
    <location>
        <position position="332"/>
    </location>
</feature>